<dbReference type="EMBL" id="UINC01026094">
    <property type="protein sequence ID" value="SVB02914.1"/>
    <property type="molecule type" value="Genomic_DNA"/>
</dbReference>
<gene>
    <name evidence="1" type="ORF">METZ01_LOCUS155768</name>
</gene>
<dbReference type="AlphaFoldDB" id="A0A382ANH2"/>
<reference evidence="1" key="1">
    <citation type="submission" date="2018-05" db="EMBL/GenBank/DDBJ databases">
        <authorList>
            <person name="Lanie J.A."/>
            <person name="Ng W.-L."/>
            <person name="Kazmierczak K.M."/>
            <person name="Andrzejewski T.M."/>
            <person name="Davidsen T.M."/>
            <person name="Wayne K.J."/>
            <person name="Tettelin H."/>
            <person name="Glass J.I."/>
            <person name="Rusch D."/>
            <person name="Podicherti R."/>
            <person name="Tsui H.-C.T."/>
            <person name="Winkler M.E."/>
        </authorList>
    </citation>
    <scope>NUCLEOTIDE SEQUENCE</scope>
</reference>
<organism evidence="1">
    <name type="scientific">marine metagenome</name>
    <dbReference type="NCBI Taxonomy" id="408172"/>
    <lineage>
        <taxon>unclassified sequences</taxon>
        <taxon>metagenomes</taxon>
        <taxon>ecological metagenomes</taxon>
    </lineage>
</organism>
<name>A0A382ANH2_9ZZZZ</name>
<protein>
    <submittedName>
        <fullName evidence="1">Uncharacterized protein</fullName>
    </submittedName>
</protein>
<sequence>MILKHPIIAVVDGKLSINDIIFEHDQLRESKQYLQSLGYSEALFYPANDEDLNKLEEVMTIMSEINNGASGDETPSYYLN</sequence>
<proteinExistence type="predicted"/>
<evidence type="ECO:0000313" key="1">
    <source>
        <dbReference type="EMBL" id="SVB02914.1"/>
    </source>
</evidence>
<accession>A0A382ANH2</accession>